<keyword evidence="8" id="KW-1185">Reference proteome</keyword>
<dbReference type="EMBL" id="BAAAEM010000003">
    <property type="protein sequence ID" value="GAA0482089.1"/>
    <property type="molecule type" value="Genomic_DNA"/>
</dbReference>
<keyword evidence="3 4" id="KW-0961">Cell wall biogenesis/degradation</keyword>
<evidence type="ECO:0000256" key="1">
    <source>
        <dbReference type="ARBA" id="ARBA00022729"/>
    </source>
</evidence>
<dbReference type="PANTHER" id="PTHR34183:SF1">
    <property type="entry name" value="ENDOLYTIC PEPTIDOGLYCAN TRANSGLYCOSYLASE RLPA"/>
    <property type="match status" value="1"/>
</dbReference>
<dbReference type="Pfam" id="PF05036">
    <property type="entry name" value="SPOR"/>
    <property type="match status" value="1"/>
</dbReference>
<dbReference type="SUPFAM" id="SSF50685">
    <property type="entry name" value="Barwin-like endoglucanases"/>
    <property type="match status" value="1"/>
</dbReference>
<evidence type="ECO:0000259" key="6">
    <source>
        <dbReference type="PROSITE" id="PS51724"/>
    </source>
</evidence>
<dbReference type="NCBIfam" id="TIGR00413">
    <property type="entry name" value="rlpA"/>
    <property type="match status" value="1"/>
</dbReference>
<evidence type="ECO:0000256" key="5">
    <source>
        <dbReference type="RuleBase" id="RU003495"/>
    </source>
</evidence>
<organism evidence="7 8">
    <name type="scientific">Parasphingorhabdus litoris</name>
    <dbReference type="NCBI Taxonomy" id="394733"/>
    <lineage>
        <taxon>Bacteria</taxon>
        <taxon>Pseudomonadati</taxon>
        <taxon>Pseudomonadota</taxon>
        <taxon>Alphaproteobacteria</taxon>
        <taxon>Sphingomonadales</taxon>
        <taxon>Sphingomonadaceae</taxon>
        <taxon>Parasphingorhabdus</taxon>
    </lineage>
</organism>
<dbReference type="InterPro" id="IPR036680">
    <property type="entry name" value="SPOR-like_sf"/>
</dbReference>
<dbReference type="InterPro" id="IPR036908">
    <property type="entry name" value="RlpA-like_sf"/>
</dbReference>
<sequence length="285" mass="30300">MGGKTYTPEDVASYDEVGYASWYGQELAGNSTANGETFNPDGISAAHKTLPLPTYVEVTALDTGRTILVRVNDRGPFANDRLIDLSHGAAKQLGIDRKGVAGVRVRKVNPNEQERAVLRSGAAATQRIDTPDSLLSILRKNLAKLPTAKAPDRQISRPVETAQVNNSGVGASYVPVSNNVPISSQKNAGKFIVEQAGKPTVSKPKPSPTKKTSSSGQYVVQVAAFSNKARADALARQIGAKVISGANGSIWRVRYGPYATTDDAKAGLAQAQKRGYNEARILRAN</sequence>
<dbReference type="PANTHER" id="PTHR34183">
    <property type="entry name" value="ENDOLYTIC PEPTIDOGLYCAN TRANSGLYCOSYLASE RLPA"/>
    <property type="match status" value="1"/>
</dbReference>
<keyword evidence="2 4" id="KW-0456">Lyase</keyword>
<accession>A0ABP3KL52</accession>
<comment type="function">
    <text evidence="4">Lytic transglycosylase with a strong preference for naked glycan strands that lack stem peptides.</text>
</comment>
<dbReference type="InterPro" id="IPR034718">
    <property type="entry name" value="RlpA"/>
</dbReference>
<dbReference type="Gene3D" id="3.30.70.1070">
    <property type="entry name" value="Sporulation related repeat"/>
    <property type="match status" value="1"/>
</dbReference>
<dbReference type="Pfam" id="PF03330">
    <property type="entry name" value="DPBB_1"/>
    <property type="match status" value="1"/>
</dbReference>
<dbReference type="SUPFAM" id="SSF110997">
    <property type="entry name" value="Sporulation related repeat"/>
    <property type="match status" value="1"/>
</dbReference>
<evidence type="ECO:0000256" key="4">
    <source>
        <dbReference type="HAMAP-Rule" id="MF_02071"/>
    </source>
</evidence>
<comment type="caution">
    <text evidence="7">The sequence shown here is derived from an EMBL/GenBank/DDBJ whole genome shotgun (WGS) entry which is preliminary data.</text>
</comment>
<dbReference type="InterPro" id="IPR012997">
    <property type="entry name" value="RplA"/>
</dbReference>
<dbReference type="CDD" id="cd22268">
    <property type="entry name" value="DPBB_RlpA-like"/>
    <property type="match status" value="1"/>
</dbReference>
<feature type="domain" description="SPOR" evidence="6">
    <location>
        <begin position="212"/>
        <end position="284"/>
    </location>
</feature>
<dbReference type="InterPro" id="IPR007730">
    <property type="entry name" value="SPOR-like_dom"/>
</dbReference>
<dbReference type="Gene3D" id="2.40.40.10">
    <property type="entry name" value="RlpA-like domain"/>
    <property type="match status" value="1"/>
</dbReference>
<evidence type="ECO:0000256" key="2">
    <source>
        <dbReference type="ARBA" id="ARBA00023239"/>
    </source>
</evidence>
<name>A0ABP3KL52_9SPHN</name>
<proteinExistence type="inferred from homology"/>
<evidence type="ECO:0000313" key="7">
    <source>
        <dbReference type="EMBL" id="GAA0482089.1"/>
    </source>
</evidence>
<reference evidence="8" key="1">
    <citation type="journal article" date="2019" name="Int. J. Syst. Evol. Microbiol.">
        <title>The Global Catalogue of Microorganisms (GCM) 10K type strain sequencing project: providing services to taxonomists for standard genome sequencing and annotation.</title>
        <authorList>
            <consortium name="The Broad Institute Genomics Platform"/>
            <consortium name="The Broad Institute Genome Sequencing Center for Infectious Disease"/>
            <person name="Wu L."/>
            <person name="Ma J."/>
        </authorList>
    </citation>
    <scope>NUCLEOTIDE SEQUENCE [LARGE SCALE GENOMIC DNA]</scope>
    <source>
        <strain evidence="8">JCM 14162</strain>
    </source>
</reference>
<evidence type="ECO:0000256" key="3">
    <source>
        <dbReference type="ARBA" id="ARBA00023316"/>
    </source>
</evidence>
<gene>
    <name evidence="4" type="primary">rlpA</name>
    <name evidence="7" type="ORF">GCM10009096_25500</name>
</gene>
<dbReference type="InterPro" id="IPR009009">
    <property type="entry name" value="RlpA-like_DPBB"/>
</dbReference>
<comment type="similarity">
    <text evidence="4 5">Belongs to the RlpA family.</text>
</comment>
<dbReference type="HAMAP" id="MF_02071">
    <property type="entry name" value="RlpA"/>
    <property type="match status" value="1"/>
</dbReference>
<keyword evidence="1" id="KW-0732">Signal</keyword>
<protein>
    <recommendedName>
        <fullName evidence="4">Endolytic peptidoglycan transglycosylase RlpA</fullName>
        <ecNumber evidence="4">4.2.2.-</ecNumber>
    </recommendedName>
</protein>
<dbReference type="PROSITE" id="PS51724">
    <property type="entry name" value="SPOR"/>
    <property type="match status" value="1"/>
</dbReference>
<evidence type="ECO:0000313" key="8">
    <source>
        <dbReference type="Proteomes" id="UP001500713"/>
    </source>
</evidence>
<dbReference type="Proteomes" id="UP001500713">
    <property type="component" value="Unassembled WGS sequence"/>
</dbReference>
<dbReference type="EC" id="4.2.2.-" evidence="4"/>